<reference evidence="1 2" key="1">
    <citation type="submission" date="2019-11" db="EMBL/GenBank/DDBJ databases">
        <title>Comparative genomics of hydrocarbon-degrading Desulfosarcina strains.</title>
        <authorList>
            <person name="Watanabe M."/>
            <person name="Kojima H."/>
            <person name="Fukui M."/>
        </authorList>
    </citation>
    <scope>NUCLEOTIDE SEQUENCE [LARGE SCALE GENOMIC DNA]</scope>
    <source>
        <strain evidence="1 2">PP31</strain>
    </source>
</reference>
<keyword evidence="2" id="KW-1185">Reference proteome</keyword>
<proteinExistence type="predicted"/>
<dbReference type="KEGG" id="dwd:DSCW_28330"/>
<protein>
    <submittedName>
        <fullName evidence="1">Uncharacterized protein</fullName>
    </submittedName>
</protein>
<dbReference type="Proteomes" id="UP000427769">
    <property type="component" value="Chromosome"/>
</dbReference>
<accession>A0A5K7Z145</accession>
<evidence type="ECO:0000313" key="2">
    <source>
        <dbReference type="Proteomes" id="UP000427769"/>
    </source>
</evidence>
<gene>
    <name evidence="1" type="ORF">DSCW_28330</name>
</gene>
<sequence>MKEVPTIVIVNPPPPATPPPEPEKIWVPPVMGIRTEPGYWDYGVKKQWMGDHWRYEQDVTQKTWVPGSQVEYVKQAGYWKLVE</sequence>
<dbReference type="EMBL" id="AP021875">
    <property type="protein sequence ID" value="BBO75416.1"/>
    <property type="molecule type" value="Genomic_DNA"/>
</dbReference>
<name>A0A5K7Z145_9BACT</name>
<dbReference type="AlphaFoldDB" id="A0A5K7Z145"/>
<organism evidence="1 2">
    <name type="scientific">Desulfosarcina widdelii</name>
    <dbReference type="NCBI Taxonomy" id="947919"/>
    <lineage>
        <taxon>Bacteria</taxon>
        <taxon>Pseudomonadati</taxon>
        <taxon>Thermodesulfobacteriota</taxon>
        <taxon>Desulfobacteria</taxon>
        <taxon>Desulfobacterales</taxon>
        <taxon>Desulfosarcinaceae</taxon>
        <taxon>Desulfosarcina</taxon>
    </lineage>
</organism>
<evidence type="ECO:0000313" key="1">
    <source>
        <dbReference type="EMBL" id="BBO75416.1"/>
    </source>
</evidence>